<evidence type="ECO:0000313" key="5">
    <source>
        <dbReference type="EMBL" id="MES1922063.1"/>
    </source>
</evidence>
<dbReference type="Gene3D" id="2.130.10.10">
    <property type="entry name" value="YVTN repeat-like/Quinoprotein amine dehydrogenase"/>
    <property type="match status" value="1"/>
</dbReference>
<protein>
    <submittedName>
        <fullName evidence="5">Substrate-specific activator of APC-dependent proteolysis</fullName>
    </submittedName>
</protein>
<dbReference type="InterPro" id="IPR001680">
    <property type="entry name" value="WD40_rpt"/>
</dbReference>
<gene>
    <name evidence="5" type="primary">CDH1</name>
    <name evidence="5" type="ORF">MHBO_003581</name>
</gene>
<dbReference type="InterPro" id="IPR033010">
    <property type="entry name" value="Cdc20/Fizzy"/>
</dbReference>
<dbReference type="Proteomes" id="UP001439008">
    <property type="component" value="Unassembled WGS sequence"/>
</dbReference>
<evidence type="ECO:0000256" key="4">
    <source>
        <dbReference type="PROSITE-ProRule" id="PRU00221"/>
    </source>
</evidence>
<reference evidence="5 6" key="1">
    <citation type="journal article" date="2024" name="BMC Biol.">
        <title>Comparative genomics of Ascetosporea gives new insight into the evolutionary basis for animal parasitism in Rhizaria.</title>
        <authorList>
            <person name="Hiltunen Thoren M."/>
            <person name="Onut-Brannstrom I."/>
            <person name="Alfjorden A."/>
            <person name="Peckova H."/>
            <person name="Swords F."/>
            <person name="Hooper C."/>
            <person name="Holzer A.S."/>
            <person name="Bass D."/>
            <person name="Burki F."/>
        </authorList>
    </citation>
    <scope>NUCLEOTIDE SEQUENCE [LARGE SCALE GENOMIC DNA]</scope>
    <source>
        <strain evidence="5">20-A016</strain>
    </source>
</reference>
<dbReference type="PROSITE" id="PS50082">
    <property type="entry name" value="WD_REPEATS_2"/>
    <property type="match status" value="1"/>
</dbReference>
<keyword evidence="6" id="KW-1185">Reference proteome</keyword>
<organism evidence="5 6">
    <name type="scientific">Bonamia ostreae</name>
    <dbReference type="NCBI Taxonomy" id="126728"/>
    <lineage>
        <taxon>Eukaryota</taxon>
        <taxon>Sar</taxon>
        <taxon>Rhizaria</taxon>
        <taxon>Endomyxa</taxon>
        <taxon>Ascetosporea</taxon>
        <taxon>Haplosporida</taxon>
        <taxon>Bonamia</taxon>
    </lineage>
</organism>
<dbReference type="EMBL" id="JBDODL010002158">
    <property type="protein sequence ID" value="MES1922063.1"/>
    <property type="molecule type" value="Genomic_DNA"/>
</dbReference>
<dbReference type="SUPFAM" id="SSF50978">
    <property type="entry name" value="WD40 repeat-like"/>
    <property type="match status" value="1"/>
</dbReference>
<feature type="repeat" description="WD" evidence="4">
    <location>
        <begin position="9"/>
        <end position="28"/>
    </location>
</feature>
<evidence type="ECO:0000256" key="1">
    <source>
        <dbReference type="ARBA" id="ARBA00022574"/>
    </source>
</evidence>
<dbReference type="PANTHER" id="PTHR19918">
    <property type="entry name" value="CELL DIVISION CYCLE 20 CDC20 FIZZY -RELATED"/>
    <property type="match status" value="1"/>
</dbReference>
<accession>A0ABV2AQW3</accession>
<dbReference type="InterPro" id="IPR015943">
    <property type="entry name" value="WD40/YVTN_repeat-like_dom_sf"/>
</dbReference>
<name>A0ABV2AQW3_9EUKA</name>
<dbReference type="PANTHER" id="PTHR19918:SF1">
    <property type="entry name" value="FIZZY-RELATED PROTEIN HOMOLOG"/>
    <property type="match status" value="1"/>
</dbReference>
<sequence>PGLLASGGGSSDNTVRFWDTRQSSTSSIQRVDSKSQVCNLAWSKNSNEFVTTHGYSKNWVFTKNYFKPIAKNILKK</sequence>
<proteinExistence type="predicted"/>
<comment type="caution">
    <text evidence="5">The sequence shown here is derived from an EMBL/GenBank/DDBJ whole genome shotgun (WGS) entry which is preliminary data.</text>
</comment>
<dbReference type="InterPro" id="IPR036322">
    <property type="entry name" value="WD40_repeat_dom_sf"/>
</dbReference>
<feature type="non-terminal residue" evidence="5">
    <location>
        <position position="1"/>
    </location>
</feature>
<evidence type="ECO:0000256" key="2">
    <source>
        <dbReference type="ARBA" id="ARBA00022737"/>
    </source>
</evidence>
<keyword evidence="3" id="KW-0131">Cell cycle</keyword>
<evidence type="ECO:0000313" key="6">
    <source>
        <dbReference type="Proteomes" id="UP001439008"/>
    </source>
</evidence>
<keyword evidence="2" id="KW-0677">Repeat</keyword>
<evidence type="ECO:0000256" key="3">
    <source>
        <dbReference type="ARBA" id="ARBA00023306"/>
    </source>
</evidence>
<keyword evidence="1 4" id="KW-0853">WD repeat</keyword>